<dbReference type="RefSeq" id="WP_122169586.1">
    <property type="nucleotide sequence ID" value="NZ_LR025743.1"/>
</dbReference>
<keyword evidence="2" id="KW-1185">Reference proteome</keyword>
<sequence>MTLADIQAVAPRLVERCIVETGPFYERGSRGECLRGGYFTVSGAEFHWYEEGGVAPSCCMSRDTALHAARDSLRTIHAEAA</sequence>
<proteinExistence type="predicted"/>
<organism evidence="1 2">
    <name type="scientific">Burkholderia stabilis</name>
    <dbReference type="NCBI Taxonomy" id="95485"/>
    <lineage>
        <taxon>Bacteria</taxon>
        <taxon>Pseudomonadati</taxon>
        <taxon>Pseudomonadota</taxon>
        <taxon>Betaproteobacteria</taxon>
        <taxon>Burkholderiales</taxon>
        <taxon>Burkholderiaceae</taxon>
        <taxon>Burkholderia</taxon>
        <taxon>Burkholderia cepacia complex</taxon>
    </lineage>
</organism>
<dbReference type="Proteomes" id="UP000268684">
    <property type="component" value="Chromosome II"/>
</dbReference>
<dbReference type="GeneID" id="71056531"/>
<evidence type="ECO:0000313" key="1">
    <source>
        <dbReference type="EMBL" id="VBB13906.1"/>
    </source>
</evidence>
<dbReference type="EMBL" id="LR025743">
    <property type="protein sequence ID" value="VBB13906.1"/>
    <property type="molecule type" value="Genomic_DNA"/>
</dbReference>
<protein>
    <submittedName>
        <fullName evidence="1">Uncharacterized protein</fullName>
    </submittedName>
</protein>
<reference evidence="1 2" key="1">
    <citation type="submission" date="2017-11" db="EMBL/GenBank/DDBJ databases">
        <authorList>
            <person name="Seth-Smith MB H."/>
        </authorList>
    </citation>
    <scope>NUCLEOTIDE SEQUENCE [LARGE SCALE GENOMIC DNA]</scope>
    <source>
        <strain evidence="1">E</strain>
    </source>
</reference>
<name>A0AAJ5T618_9BURK</name>
<evidence type="ECO:0000313" key="2">
    <source>
        <dbReference type="Proteomes" id="UP000268684"/>
    </source>
</evidence>
<gene>
    <name evidence="1" type="ORF">BSTAB16_4092</name>
</gene>
<accession>A0AAJ5T618</accession>
<dbReference type="AlphaFoldDB" id="A0AAJ5T618"/>